<feature type="active site" description="Proton donor" evidence="2">
    <location>
        <position position="50"/>
    </location>
</feature>
<dbReference type="PIRSF" id="PIRSF000097">
    <property type="entry name" value="AKR"/>
    <property type="match status" value="1"/>
</dbReference>
<dbReference type="Proteomes" id="UP000887229">
    <property type="component" value="Unassembled WGS sequence"/>
</dbReference>
<feature type="site" description="Lowers pKa of active site Tyr" evidence="4">
    <location>
        <position position="78"/>
    </location>
</feature>
<dbReference type="EMBL" id="MU251255">
    <property type="protein sequence ID" value="KAG9253984.1"/>
    <property type="molecule type" value="Genomic_DNA"/>
</dbReference>
<evidence type="ECO:0000313" key="7">
    <source>
        <dbReference type="Proteomes" id="UP000887229"/>
    </source>
</evidence>
<protein>
    <submittedName>
        <fullName evidence="6">D-galacturonic acid reductase</fullName>
    </submittedName>
</protein>
<dbReference type="PROSITE" id="PS00063">
    <property type="entry name" value="ALDOKETO_REDUCTASE_3"/>
    <property type="match status" value="1"/>
</dbReference>
<dbReference type="GeneID" id="70288304"/>
<dbReference type="Gene3D" id="3.20.20.100">
    <property type="entry name" value="NADP-dependent oxidoreductase domain"/>
    <property type="match status" value="1"/>
</dbReference>
<evidence type="ECO:0000259" key="5">
    <source>
        <dbReference type="Pfam" id="PF00248"/>
    </source>
</evidence>
<dbReference type="PROSITE" id="PS00062">
    <property type="entry name" value="ALDOKETO_REDUCTASE_2"/>
    <property type="match status" value="1"/>
</dbReference>
<reference evidence="6" key="1">
    <citation type="journal article" date="2021" name="IMA Fungus">
        <title>Genomic characterization of three marine fungi, including Emericellopsis atlantica sp. nov. with signatures of a generalist lifestyle and marine biomass degradation.</title>
        <authorList>
            <person name="Hagestad O.C."/>
            <person name="Hou L."/>
            <person name="Andersen J.H."/>
            <person name="Hansen E.H."/>
            <person name="Altermark B."/>
            <person name="Li C."/>
            <person name="Kuhnert E."/>
            <person name="Cox R.J."/>
            <person name="Crous P.W."/>
            <person name="Spatafora J.W."/>
            <person name="Lail K."/>
            <person name="Amirebrahimi M."/>
            <person name="Lipzen A."/>
            <person name="Pangilinan J."/>
            <person name="Andreopoulos W."/>
            <person name="Hayes R.D."/>
            <person name="Ng V."/>
            <person name="Grigoriev I.V."/>
            <person name="Jackson S.A."/>
            <person name="Sutton T.D.S."/>
            <person name="Dobson A.D.W."/>
            <person name="Rama T."/>
        </authorList>
    </citation>
    <scope>NUCLEOTIDE SEQUENCE</scope>
    <source>
        <strain evidence="6">TS7</strain>
    </source>
</reference>
<dbReference type="AlphaFoldDB" id="A0A9P7ZKV1"/>
<keyword evidence="7" id="KW-1185">Reference proteome</keyword>
<gene>
    <name evidence="6" type="ORF">F5Z01DRAFT_110399</name>
</gene>
<dbReference type="PRINTS" id="PR00069">
    <property type="entry name" value="ALDKETRDTASE"/>
</dbReference>
<dbReference type="InterPro" id="IPR020471">
    <property type="entry name" value="AKR"/>
</dbReference>
<feature type="binding site" evidence="3">
    <location>
        <position position="109"/>
    </location>
    <ligand>
        <name>substrate</name>
    </ligand>
</feature>
<dbReference type="InterPro" id="IPR036812">
    <property type="entry name" value="NAD(P)_OxRdtase_dom_sf"/>
</dbReference>
<evidence type="ECO:0000256" key="2">
    <source>
        <dbReference type="PIRSR" id="PIRSR000097-1"/>
    </source>
</evidence>
<dbReference type="OrthoDB" id="416253at2759"/>
<dbReference type="PANTHER" id="PTHR11732">
    <property type="entry name" value="ALDO/KETO REDUCTASE"/>
    <property type="match status" value="1"/>
</dbReference>
<comment type="caution">
    <text evidence="6">The sequence shown here is derived from an EMBL/GenBank/DDBJ whole genome shotgun (WGS) entry which is preliminary data.</text>
</comment>
<accession>A0A9P7ZKV1</accession>
<proteinExistence type="predicted"/>
<keyword evidence="1" id="KW-0560">Oxidoreductase</keyword>
<evidence type="ECO:0000256" key="4">
    <source>
        <dbReference type="PIRSR" id="PIRSR000097-3"/>
    </source>
</evidence>
<evidence type="ECO:0000313" key="6">
    <source>
        <dbReference type="EMBL" id="KAG9253984.1"/>
    </source>
</evidence>
<dbReference type="InterPro" id="IPR018170">
    <property type="entry name" value="Aldo/ket_reductase_CS"/>
</dbReference>
<evidence type="ECO:0000256" key="1">
    <source>
        <dbReference type="ARBA" id="ARBA00023002"/>
    </source>
</evidence>
<dbReference type="FunFam" id="3.20.20.100:FF:000002">
    <property type="entry name" value="2,5-diketo-D-gluconic acid reductase A"/>
    <property type="match status" value="1"/>
</dbReference>
<dbReference type="InterPro" id="IPR023210">
    <property type="entry name" value="NADP_OxRdtase_dom"/>
</dbReference>
<dbReference type="SUPFAM" id="SSF51430">
    <property type="entry name" value="NAD(P)-linked oxidoreductase"/>
    <property type="match status" value="1"/>
</dbReference>
<feature type="domain" description="NADP-dependent oxidoreductase" evidence="5">
    <location>
        <begin position="18"/>
        <end position="280"/>
    </location>
</feature>
<dbReference type="RefSeq" id="XP_046117908.1">
    <property type="nucleotide sequence ID" value="XM_046257401.1"/>
</dbReference>
<sequence length="309" mass="34247">MADKTFKLNTGADIPAFGLGTWQGEPGKVKTAVSHALKSGYKLIDAAYCYGNEDEVGAGLADAFASGIKREDVFVMTKVWATYNTRIGLGLEKSLKALGLDYVDLYLIHWPLLLNPDGNDDRFPKKEDGSRDVIHSFDHREAWKEMEKLVETGKVKAIGVCNYSKRYLEELLPVAKIVPAINQLENHPWLPQTEIVDLCHEKGIHVVAYSPLGSTGSPLASAEPVVKLAEKKGVSPYTILLSHHVSRGHTVLAKSVNPDRIDANKNLVALEKDELKLLDDYSADIVAKKEWKRYVYPPFGVEFGFPDKS</sequence>
<evidence type="ECO:0000256" key="3">
    <source>
        <dbReference type="PIRSR" id="PIRSR000097-2"/>
    </source>
</evidence>
<name>A0A9P7ZKV1_9HYPO</name>
<organism evidence="6 7">
    <name type="scientific">Emericellopsis atlantica</name>
    <dbReference type="NCBI Taxonomy" id="2614577"/>
    <lineage>
        <taxon>Eukaryota</taxon>
        <taxon>Fungi</taxon>
        <taxon>Dikarya</taxon>
        <taxon>Ascomycota</taxon>
        <taxon>Pezizomycotina</taxon>
        <taxon>Sordariomycetes</taxon>
        <taxon>Hypocreomycetidae</taxon>
        <taxon>Hypocreales</taxon>
        <taxon>Bionectriaceae</taxon>
        <taxon>Emericellopsis</taxon>
    </lineage>
</organism>
<dbReference type="GO" id="GO:0016616">
    <property type="term" value="F:oxidoreductase activity, acting on the CH-OH group of donors, NAD or NADP as acceptor"/>
    <property type="evidence" value="ECO:0007669"/>
    <property type="project" value="UniProtKB-ARBA"/>
</dbReference>
<dbReference type="Pfam" id="PF00248">
    <property type="entry name" value="Aldo_ket_red"/>
    <property type="match status" value="1"/>
</dbReference>